<evidence type="ECO:0000313" key="2">
    <source>
        <dbReference type="Proteomes" id="UP000324233"/>
    </source>
</evidence>
<proteinExistence type="predicted"/>
<dbReference type="EMBL" id="CP042997">
    <property type="protein sequence ID" value="QEH38252.1"/>
    <property type="molecule type" value="Genomic_DNA"/>
</dbReference>
<dbReference type="KEGG" id="agv:OJF2_68500"/>
<organism evidence="1 2">
    <name type="scientific">Aquisphaera giovannonii</name>
    <dbReference type="NCBI Taxonomy" id="406548"/>
    <lineage>
        <taxon>Bacteria</taxon>
        <taxon>Pseudomonadati</taxon>
        <taxon>Planctomycetota</taxon>
        <taxon>Planctomycetia</taxon>
        <taxon>Isosphaerales</taxon>
        <taxon>Isosphaeraceae</taxon>
        <taxon>Aquisphaera</taxon>
    </lineage>
</organism>
<sequence>MSVSRRSPAYQIDGRVSIALDALDERQRRAVGAMIANRDRFLESTSDPSRIRKISRTRPLYALEAPDGLRVIYSHVGDEIVVMDLMHQATLDQFRRKTSLPNDRRVKGEEIHQEVS</sequence>
<protein>
    <recommendedName>
        <fullName evidence="3">Plasmid stabilization system protein</fullName>
    </recommendedName>
</protein>
<name>A0A5B9WCE8_9BACT</name>
<evidence type="ECO:0000313" key="1">
    <source>
        <dbReference type="EMBL" id="QEH38252.1"/>
    </source>
</evidence>
<accession>A0A5B9WCE8</accession>
<keyword evidence="2" id="KW-1185">Reference proteome</keyword>
<evidence type="ECO:0008006" key="3">
    <source>
        <dbReference type="Google" id="ProtNLM"/>
    </source>
</evidence>
<dbReference type="Proteomes" id="UP000324233">
    <property type="component" value="Chromosome"/>
</dbReference>
<dbReference type="AlphaFoldDB" id="A0A5B9WCE8"/>
<gene>
    <name evidence="1" type="ORF">OJF2_68500</name>
</gene>
<reference evidence="1 2" key="1">
    <citation type="submission" date="2019-08" db="EMBL/GenBank/DDBJ databases">
        <title>Deep-cultivation of Planctomycetes and their phenomic and genomic characterization uncovers novel biology.</title>
        <authorList>
            <person name="Wiegand S."/>
            <person name="Jogler M."/>
            <person name="Boedeker C."/>
            <person name="Pinto D."/>
            <person name="Vollmers J."/>
            <person name="Rivas-Marin E."/>
            <person name="Kohn T."/>
            <person name="Peeters S.H."/>
            <person name="Heuer A."/>
            <person name="Rast P."/>
            <person name="Oberbeckmann S."/>
            <person name="Bunk B."/>
            <person name="Jeske O."/>
            <person name="Meyerdierks A."/>
            <person name="Storesund J.E."/>
            <person name="Kallscheuer N."/>
            <person name="Luecker S."/>
            <person name="Lage O.M."/>
            <person name="Pohl T."/>
            <person name="Merkel B.J."/>
            <person name="Hornburger P."/>
            <person name="Mueller R.-W."/>
            <person name="Bruemmer F."/>
            <person name="Labrenz M."/>
            <person name="Spormann A.M."/>
            <person name="Op den Camp H."/>
            <person name="Overmann J."/>
            <person name="Amann R."/>
            <person name="Jetten M.S.M."/>
            <person name="Mascher T."/>
            <person name="Medema M.H."/>
            <person name="Devos D.P."/>
            <person name="Kaster A.-K."/>
            <person name="Ovreas L."/>
            <person name="Rohde M."/>
            <person name="Galperin M.Y."/>
            <person name="Jogler C."/>
        </authorList>
    </citation>
    <scope>NUCLEOTIDE SEQUENCE [LARGE SCALE GENOMIC DNA]</scope>
    <source>
        <strain evidence="1 2">OJF2</strain>
    </source>
</reference>